<dbReference type="RefSeq" id="WP_338238044.1">
    <property type="nucleotide sequence ID" value="NZ_BQKE01000002.1"/>
</dbReference>
<keyword evidence="1" id="KW-0813">Transport</keyword>
<evidence type="ECO:0000256" key="1">
    <source>
        <dbReference type="ARBA" id="ARBA00022448"/>
    </source>
</evidence>
<comment type="caution">
    <text evidence="6">The sequence shown here is derived from an EMBL/GenBank/DDBJ whole genome shotgun (WGS) entry which is preliminary data.</text>
</comment>
<sequence length="238" mass="26301">MDKDILIKVVSVTKKFPVGDTDFTALSEINLSLQKGEFAGLVGPSGSGKTTLLNLIGALDGPTEGEVWINDAKVEAKSDEQTAELRNENIGFIFQSYNLLPIYTIYENVEFPLLLQHIPAANRKQMVMEALEWVGLADKAHKKPSQISGGEAQRVAIARSIVKKPTIVLADEPTANLDSKNAYKIMDILKVLNEQLGITFLFSSHDNKVIQYLTRIIHLEDGKIIKDETPIQNEKATV</sequence>
<comment type="similarity">
    <text evidence="4">Belongs to the ABC transporter superfamily. Macrolide exporter (TC 3.A.1.122) family.</text>
</comment>
<dbReference type="AlphaFoldDB" id="A0AAN4W0T1"/>
<dbReference type="InterPro" id="IPR003593">
    <property type="entry name" value="AAA+_ATPase"/>
</dbReference>
<dbReference type="InterPro" id="IPR027417">
    <property type="entry name" value="P-loop_NTPase"/>
</dbReference>
<dbReference type="PROSITE" id="PS00211">
    <property type="entry name" value="ABC_TRANSPORTER_1"/>
    <property type="match status" value="1"/>
</dbReference>
<dbReference type="Gene3D" id="3.40.50.300">
    <property type="entry name" value="P-loop containing nucleotide triphosphate hydrolases"/>
    <property type="match status" value="1"/>
</dbReference>
<dbReference type="FunFam" id="3.40.50.300:FF:000032">
    <property type="entry name" value="Export ABC transporter ATP-binding protein"/>
    <property type="match status" value="1"/>
</dbReference>
<organism evidence="6 7">
    <name type="scientific">Persicobacter diffluens</name>
    <dbReference type="NCBI Taxonomy" id="981"/>
    <lineage>
        <taxon>Bacteria</taxon>
        <taxon>Pseudomonadati</taxon>
        <taxon>Bacteroidota</taxon>
        <taxon>Cytophagia</taxon>
        <taxon>Cytophagales</taxon>
        <taxon>Persicobacteraceae</taxon>
        <taxon>Persicobacter</taxon>
    </lineage>
</organism>
<dbReference type="GO" id="GO:0016887">
    <property type="term" value="F:ATP hydrolysis activity"/>
    <property type="evidence" value="ECO:0007669"/>
    <property type="project" value="InterPro"/>
</dbReference>
<dbReference type="GO" id="GO:0005524">
    <property type="term" value="F:ATP binding"/>
    <property type="evidence" value="ECO:0007669"/>
    <property type="project" value="UniProtKB-KW"/>
</dbReference>
<evidence type="ECO:0000313" key="6">
    <source>
        <dbReference type="EMBL" id="GJM62809.1"/>
    </source>
</evidence>
<keyword evidence="7" id="KW-1185">Reference proteome</keyword>
<accession>A0AAN4W0T1</accession>
<protein>
    <submittedName>
        <fullName evidence="6">ABC transporter ATP-binding protein</fullName>
    </submittedName>
</protein>
<evidence type="ECO:0000256" key="3">
    <source>
        <dbReference type="ARBA" id="ARBA00022840"/>
    </source>
</evidence>
<gene>
    <name evidence="6" type="ORF">PEDI_33610</name>
</gene>
<dbReference type="Pfam" id="PF00005">
    <property type="entry name" value="ABC_tran"/>
    <property type="match status" value="1"/>
</dbReference>
<dbReference type="CDD" id="cd03255">
    <property type="entry name" value="ABC_MJ0796_LolCDE_FtsE"/>
    <property type="match status" value="1"/>
</dbReference>
<dbReference type="PANTHER" id="PTHR24220:SF86">
    <property type="entry name" value="ABC TRANSPORTER ABCH.1"/>
    <property type="match status" value="1"/>
</dbReference>
<dbReference type="GO" id="GO:0098796">
    <property type="term" value="C:membrane protein complex"/>
    <property type="evidence" value="ECO:0007669"/>
    <property type="project" value="UniProtKB-ARBA"/>
</dbReference>
<name>A0AAN4W0T1_9BACT</name>
<dbReference type="EMBL" id="BQKE01000002">
    <property type="protein sequence ID" value="GJM62809.1"/>
    <property type="molecule type" value="Genomic_DNA"/>
</dbReference>
<evidence type="ECO:0000256" key="2">
    <source>
        <dbReference type="ARBA" id="ARBA00022741"/>
    </source>
</evidence>
<dbReference type="InterPro" id="IPR015854">
    <property type="entry name" value="ABC_transpr_LolD-like"/>
</dbReference>
<dbReference type="InterPro" id="IPR003439">
    <property type="entry name" value="ABC_transporter-like_ATP-bd"/>
</dbReference>
<feature type="domain" description="ABC transporter" evidence="5">
    <location>
        <begin position="7"/>
        <end position="238"/>
    </location>
</feature>
<dbReference type="GO" id="GO:0022857">
    <property type="term" value="F:transmembrane transporter activity"/>
    <property type="evidence" value="ECO:0007669"/>
    <property type="project" value="TreeGrafter"/>
</dbReference>
<dbReference type="InterPro" id="IPR017871">
    <property type="entry name" value="ABC_transporter-like_CS"/>
</dbReference>
<dbReference type="PROSITE" id="PS50893">
    <property type="entry name" value="ABC_TRANSPORTER_2"/>
    <property type="match status" value="1"/>
</dbReference>
<dbReference type="PANTHER" id="PTHR24220">
    <property type="entry name" value="IMPORT ATP-BINDING PROTEIN"/>
    <property type="match status" value="1"/>
</dbReference>
<reference evidence="6 7" key="1">
    <citation type="submission" date="2021-12" db="EMBL/GenBank/DDBJ databases">
        <title>Genome sequencing of bacteria with rrn-lacking chromosome and rrn-plasmid.</title>
        <authorList>
            <person name="Anda M."/>
            <person name="Iwasaki W."/>
        </authorList>
    </citation>
    <scope>NUCLEOTIDE SEQUENCE [LARGE SCALE GENOMIC DNA]</scope>
    <source>
        <strain evidence="6 7">NBRC 15940</strain>
    </source>
</reference>
<evidence type="ECO:0000313" key="7">
    <source>
        <dbReference type="Proteomes" id="UP001310022"/>
    </source>
</evidence>
<keyword evidence="3 6" id="KW-0067">ATP-binding</keyword>
<evidence type="ECO:0000259" key="5">
    <source>
        <dbReference type="PROSITE" id="PS50893"/>
    </source>
</evidence>
<dbReference type="SUPFAM" id="SSF52540">
    <property type="entry name" value="P-loop containing nucleoside triphosphate hydrolases"/>
    <property type="match status" value="1"/>
</dbReference>
<dbReference type="Proteomes" id="UP001310022">
    <property type="component" value="Unassembled WGS sequence"/>
</dbReference>
<dbReference type="GO" id="GO:0005886">
    <property type="term" value="C:plasma membrane"/>
    <property type="evidence" value="ECO:0007669"/>
    <property type="project" value="TreeGrafter"/>
</dbReference>
<dbReference type="InterPro" id="IPR017911">
    <property type="entry name" value="MacB-like_ATP-bd"/>
</dbReference>
<evidence type="ECO:0000256" key="4">
    <source>
        <dbReference type="ARBA" id="ARBA00038388"/>
    </source>
</evidence>
<keyword evidence="2" id="KW-0547">Nucleotide-binding</keyword>
<proteinExistence type="inferred from homology"/>
<dbReference type="SMART" id="SM00382">
    <property type="entry name" value="AAA"/>
    <property type="match status" value="1"/>
</dbReference>